<organism evidence="3 4">
    <name type="scientific">Rubroshorea leprosula</name>
    <dbReference type="NCBI Taxonomy" id="152421"/>
    <lineage>
        <taxon>Eukaryota</taxon>
        <taxon>Viridiplantae</taxon>
        <taxon>Streptophyta</taxon>
        <taxon>Embryophyta</taxon>
        <taxon>Tracheophyta</taxon>
        <taxon>Spermatophyta</taxon>
        <taxon>Magnoliopsida</taxon>
        <taxon>eudicotyledons</taxon>
        <taxon>Gunneridae</taxon>
        <taxon>Pentapetalae</taxon>
        <taxon>rosids</taxon>
        <taxon>malvids</taxon>
        <taxon>Malvales</taxon>
        <taxon>Dipterocarpaceae</taxon>
        <taxon>Rubroshorea</taxon>
    </lineage>
</organism>
<dbReference type="InterPro" id="IPR046848">
    <property type="entry name" value="E_motif"/>
</dbReference>
<dbReference type="InterPro" id="IPR002885">
    <property type="entry name" value="PPR_rpt"/>
</dbReference>
<proteinExistence type="predicted"/>
<evidence type="ECO:0000256" key="2">
    <source>
        <dbReference type="PROSITE-ProRule" id="PRU00708"/>
    </source>
</evidence>
<dbReference type="Proteomes" id="UP001054252">
    <property type="component" value="Unassembled WGS sequence"/>
</dbReference>
<dbReference type="FunFam" id="1.25.40.10:FF:000090">
    <property type="entry name" value="Pentatricopeptide repeat-containing protein, chloroplastic"/>
    <property type="match status" value="1"/>
</dbReference>
<feature type="repeat" description="PPR" evidence="2">
    <location>
        <begin position="172"/>
        <end position="207"/>
    </location>
</feature>
<dbReference type="Pfam" id="PF01535">
    <property type="entry name" value="PPR"/>
    <property type="match status" value="5"/>
</dbReference>
<feature type="repeat" description="PPR" evidence="2">
    <location>
        <begin position="476"/>
        <end position="510"/>
    </location>
</feature>
<feature type="repeat" description="PPR" evidence="2">
    <location>
        <begin position="274"/>
        <end position="308"/>
    </location>
</feature>
<dbReference type="InterPro" id="IPR046960">
    <property type="entry name" value="PPR_At4g14850-like_plant"/>
</dbReference>
<dbReference type="Gene3D" id="1.25.40.10">
    <property type="entry name" value="Tetratricopeptide repeat domain"/>
    <property type="match status" value="5"/>
</dbReference>
<dbReference type="FunFam" id="1.25.40.10:FF:000436">
    <property type="entry name" value="Pentatricopeptide repeat-containing protein At5g39350 family"/>
    <property type="match status" value="1"/>
</dbReference>
<feature type="repeat" description="PPR" evidence="2">
    <location>
        <begin position="66"/>
        <end position="100"/>
    </location>
</feature>
<keyword evidence="4" id="KW-1185">Reference proteome</keyword>
<dbReference type="PANTHER" id="PTHR47926">
    <property type="entry name" value="PENTATRICOPEPTIDE REPEAT-CONTAINING PROTEIN"/>
    <property type="match status" value="1"/>
</dbReference>
<dbReference type="FunFam" id="1.25.40.10:FF:000073">
    <property type="entry name" value="Pentatricopeptide repeat-containing protein chloroplastic"/>
    <property type="match status" value="1"/>
</dbReference>
<reference evidence="3 4" key="1">
    <citation type="journal article" date="2021" name="Commun. Biol.">
        <title>The genome of Shorea leprosula (Dipterocarpaceae) highlights the ecological relevance of drought in aseasonal tropical rainforests.</title>
        <authorList>
            <person name="Ng K.K.S."/>
            <person name="Kobayashi M.J."/>
            <person name="Fawcett J.A."/>
            <person name="Hatakeyama M."/>
            <person name="Paape T."/>
            <person name="Ng C.H."/>
            <person name="Ang C.C."/>
            <person name="Tnah L.H."/>
            <person name="Lee C.T."/>
            <person name="Nishiyama T."/>
            <person name="Sese J."/>
            <person name="O'Brien M.J."/>
            <person name="Copetti D."/>
            <person name="Mohd Noor M.I."/>
            <person name="Ong R.C."/>
            <person name="Putra M."/>
            <person name="Sireger I.Z."/>
            <person name="Indrioko S."/>
            <person name="Kosugi Y."/>
            <person name="Izuno A."/>
            <person name="Isagi Y."/>
            <person name="Lee S.L."/>
            <person name="Shimizu K.K."/>
        </authorList>
    </citation>
    <scope>NUCLEOTIDE SEQUENCE [LARGE SCALE GENOMIC DNA]</scope>
    <source>
        <strain evidence="3">214</strain>
    </source>
</reference>
<evidence type="ECO:0000313" key="4">
    <source>
        <dbReference type="Proteomes" id="UP001054252"/>
    </source>
</evidence>
<keyword evidence="1" id="KW-0677">Repeat</keyword>
<feature type="repeat" description="PPR" evidence="2">
    <location>
        <begin position="375"/>
        <end position="409"/>
    </location>
</feature>
<accession>A0AAV5LJ76</accession>
<evidence type="ECO:0008006" key="5">
    <source>
        <dbReference type="Google" id="ProtNLM"/>
    </source>
</evidence>
<dbReference type="PROSITE" id="PS51375">
    <property type="entry name" value="PPR"/>
    <property type="match status" value="5"/>
</dbReference>
<dbReference type="Pfam" id="PF20431">
    <property type="entry name" value="E_motif"/>
    <property type="match status" value="1"/>
</dbReference>
<dbReference type="EMBL" id="BPVZ01000121">
    <property type="protein sequence ID" value="GKV37198.1"/>
    <property type="molecule type" value="Genomic_DNA"/>
</dbReference>
<evidence type="ECO:0000256" key="1">
    <source>
        <dbReference type="ARBA" id="ARBA00022737"/>
    </source>
</evidence>
<protein>
    <recommendedName>
        <fullName evidence="5">Pentatricopeptide repeat-containing protein</fullName>
    </recommendedName>
</protein>
<dbReference type="AlphaFoldDB" id="A0AAV5LJ76"/>
<dbReference type="InterPro" id="IPR046849">
    <property type="entry name" value="E2_motif"/>
</dbReference>
<gene>
    <name evidence="3" type="ORF">SLEP1_g45256</name>
</gene>
<name>A0AAV5LJ76_9ROSI</name>
<evidence type="ECO:0000313" key="3">
    <source>
        <dbReference type="EMBL" id="GKV37198.1"/>
    </source>
</evidence>
<dbReference type="Pfam" id="PF20430">
    <property type="entry name" value="Eplus_motif"/>
    <property type="match status" value="1"/>
</dbReference>
<dbReference type="FunFam" id="1.25.40.10:FF:000285">
    <property type="entry name" value="Pentatricopeptide repeat-containing protein, chloroplastic"/>
    <property type="match status" value="1"/>
</dbReference>
<dbReference type="InterPro" id="IPR011990">
    <property type="entry name" value="TPR-like_helical_dom_sf"/>
</dbReference>
<dbReference type="NCBIfam" id="TIGR00756">
    <property type="entry name" value="PPR"/>
    <property type="match status" value="4"/>
</dbReference>
<dbReference type="GO" id="GO:0003729">
    <property type="term" value="F:mRNA binding"/>
    <property type="evidence" value="ECO:0007669"/>
    <property type="project" value="UniProtKB-ARBA"/>
</dbReference>
<comment type="caution">
    <text evidence="3">The sequence shown here is derived from an EMBL/GenBank/DDBJ whole genome shotgun (WGS) entry which is preliminary data.</text>
</comment>
<dbReference type="PANTHER" id="PTHR47926:SF431">
    <property type="entry name" value="PENTATRICOPEPTIDE REPEAT-CONTAINING PROTEIN-RELATED"/>
    <property type="match status" value="1"/>
</dbReference>
<dbReference type="Pfam" id="PF13041">
    <property type="entry name" value="PPR_2"/>
    <property type="match status" value="3"/>
</dbReference>
<dbReference type="GO" id="GO:0009451">
    <property type="term" value="P:RNA modification"/>
    <property type="evidence" value="ECO:0007669"/>
    <property type="project" value="InterPro"/>
</dbReference>
<sequence>MKRRDLFVDLFRACNSGKSATQLHSQILRTGFAYDSFFVTKLNSLYAKYTSIEEAYQLFDETPQRTVYLWNSMLRSHCREKQWKRTLLLFKHMLSDKFKLEQRPDNFTVSIVLKACAGLKWLKLGKMVHGYVKKDQKMALDMFVGAELIELYSECGKMGEALKVFQEFPKPDVVLWTIMVTGYELNGYLEEAVTFFSRMVVKEGISPDPVTLISLVSACAQLRHGMLGNCVLGFVIRRGFEADISLTNSLLNLYAKSGSVKIAANLFKWMIERDVVSWSSMIACYVRNEAAVKALELFNEMINQGVEPNAISMVSGLQACALACNLEEGKKIHDLAAKKGFDTDVSVSTALIDMYMKCFSTDEAVDVFRKMPWKDVVCWAALLSGYAQNGMAYMSMGVFRDMLSNETQPDAVAMVKILSASSELGILQQAICLHGYVIRSGFENSAFVGVSLIELYSKCGSLCDAVKVFEGIFDKDVVILSAMIAGYGMHGQGREALKLFDWMVKSSAASPNNVTFLSLLSACSHSGLIQEGINIFDIMVHEYKVDPSSEHCGILVDLLGRIGELDKAMDIIKQMPTPVQPHVWGALLGACRIHQNIEMGEVAAKNLFHLDPNHSGYYILLSNIYALSEKWVNMEKIRTSIREKGLKKMFGLSVIEIGNEVHSFVADDKFHPDCEQIYELLRQLEMKMRSGVKLFHDAEFYFGA</sequence>